<proteinExistence type="predicted"/>
<protein>
    <submittedName>
        <fullName evidence="1">Uncharacterized protein</fullName>
    </submittedName>
</protein>
<reference evidence="1" key="1">
    <citation type="journal article" date="2021" name="Proc. Natl. Acad. Sci. U.S.A.">
        <title>A Catalog of Tens of Thousands of Viruses from Human Metagenomes Reveals Hidden Associations with Chronic Diseases.</title>
        <authorList>
            <person name="Tisza M.J."/>
            <person name="Buck C.B."/>
        </authorList>
    </citation>
    <scope>NUCLEOTIDE SEQUENCE</scope>
    <source>
        <strain evidence="1">CtDXu9</strain>
    </source>
</reference>
<accession>A0A8S5VDA7</accession>
<name>A0A8S5VDA7_9CAUD</name>
<evidence type="ECO:0000313" key="1">
    <source>
        <dbReference type="EMBL" id="DAG04662.1"/>
    </source>
</evidence>
<organism evidence="1">
    <name type="scientific">Siphoviridae sp. ctDXu9</name>
    <dbReference type="NCBI Taxonomy" id="2825387"/>
    <lineage>
        <taxon>Viruses</taxon>
        <taxon>Duplodnaviria</taxon>
        <taxon>Heunggongvirae</taxon>
        <taxon>Uroviricota</taxon>
        <taxon>Caudoviricetes</taxon>
    </lineage>
</organism>
<sequence>MLRLNNLLIHHHIFTVCMNYPVCGQKVFLSSRPWTTLSFPVS</sequence>
<dbReference type="EMBL" id="BK016244">
    <property type="protein sequence ID" value="DAG04662.1"/>
    <property type="molecule type" value="Genomic_DNA"/>
</dbReference>